<dbReference type="InParanoid" id="B4K0E6"/>
<name>B4K0E6_DROGR</name>
<dbReference type="HOGENOM" id="CLU_2707358_0_0_1"/>
<dbReference type="EMBL" id="CH916436">
    <property type="protein sequence ID" value="EDV94235.1"/>
    <property type="molecule type" value="Genomic_DNA"/>
</dbReference>
<dbReference type="PhylomeDB" id="B4K0E6"/>
<reference evidence="1 2" key="1">
    <citation type="journal article" date="2007" name="Nature">
        <title>Evolution of genes and genomes on the Drosophila phylogeny.</title>
        <authorList>
            <consortium name="Drosophila 12 Genomes Consortium"/>
            <person name="Clark A.G."/>
            <person name="Eisen M.B."/>
            <person name="Smith D.R."/>
            <person name="Bergman C.M."/>
            <person name="Oliver B."/>
            <person name="Markow T.A."/>
            <person name="Kaufman T.C."/>
            <person name="Kellis M."/>
            <person name="Gelbart W."/>
            <person name="Iyer V.N."/>
            <person name="Pollard D.A."/>
            <person name="Sackton T.B."/>
            <person name="Larracuente A.M."/>
            <person name="Singh N.D."/>
            <person name="Abad J.P."/>
            <person name="Abt D.N."/>
            <person name="Adryan B."/>
            <person name="Aguade M."/>
            <person name="Akashi H."/>
            <person name="Anderson W.W."/>
            <person name="Aquadro C.F."/>
            <person name="Ardell D.H."/>
            <person name="Arguello R."/>
            <person name="Artieri C.G."/>
            <person name="Barbash D.A."/>
            <person name="Barker D."/>
            <person name="Barsanti P."/>
            <person name="Batterham P."/>
            <person name="Batzoglou S."/>
            <person name="Begun D."/>
            <person name="Bhutkar A."/>
            <person name="Blanco E."/>
            <person name="Bosak S.A."/>
            <person name="Bradley R.K."/>
            <person name="Brand A.D."/>
            <person name="Brent M.R."/>
            <person name="Brooks A.N."/>
            <person name="Brown R.H."/>
            <person name="Butlin R.K."/>
            <person name="Caggese C."/>
            <person name="Calvi B.R."/>
            <person name="Bernardo de Carvalho A."/>
            <person name="Caspi A."/>
            <person name="Castrezana S."/>
            <person name="Celniker S.E."/>
            <person name="Chang J.L."/>
            <person name="Chapple C."/>
            <person name="Chatterji S."/>
            <person name="Chinwalla A."/>
            <person name="Civetta A."/>
            <person name="Clifton S.W."/>
            <person name="Comeron J.M."/>
            <person name="Costello J.C."/>
            <person name="Coyne J.A."/>
            <person name="Daub J."/>
            <person name="David R.G."/>
            <person name="Delcher A.L."/>
            <person name="Delehaunty K."/>
            <person name="Do C.B."/>
            <person name="Ebling H."/>
            <person name="Edwards K."/>
            <person name="Eickbush T."/>
            <person name="Evans J.D."/>
            <person name="Filipski A."/>
            <person name="Findeiss S."/>
            <person name="Freyhult E."/>
            <person name="Fulton L."/>
            <person name="Fulton R."/>
            <person name="Garcia A.C."/>
            <person name="Gardiner A."/>
            <person name="Garfield D.A."/>
            <person name="Garvin B.E."/>
            <person name="Gibson G."/>
            <person name="Gilbert D."/>
            <person name="Gnerre S."/>
            <person name="Godfrey J."/>
            <person name="Good R."/>
            <person name="Gotea V."/>
            <person name="Gravely B."/>
            <person name="Greenberg A.J."/>
            <person name="Griffiths-Jones S."/>
            <person name="Gross S."/>
            <person name="Guigo R."/>
            <person name="Gustafson E.A."/>
            <person name="Haerty W."/>
            <person name="Hahn M.W."/>
            <person name="Halligan D.L."/>
            <person name="Halpern A.L."/>
            <person name="Halter G.M."/>
            <person name="Han M.V."/>
            <person name="Heger A."/>
            <person name="Hillier L."/>
            <person name="Hinrichs A.S."/>
            <person name="Holmes I."/>
            <person name="Hoskins R.A."/>
            <person name="Hubisz M.J."/>
            <person name="Hultmark D."/>
            <person name="Huntley M.A."/>
            <person name="Jaffe D.B."/>
            <person name="Jagadeeshan S."/>
            <person name="Jeck W.R."/>
            <person name="Johnson J."/>
            <person name="Jones C.D."/>
            <person name="Jordan W.C."/>
            <person name="Karpen G.H."/>
            <person name="Kataoka E."/>
            <person name="Keightley P.D."/>
            <person name="Kheradpour P."/>
            <person name="Kirkness E.F."/>
            <person name="Koerich L.B."/>
            <person name="Kristiansen K."/>
            <person name="Kudrna D."/>
            <person name="Kulathinal R.J."/>
            <person name="Kumar S."/>
            <person name="Kwok R."/>
            <person name="Lander E."/>
            <person name="Langley C.H."/>
            <person name="Lapoint R."/>
            <person name="Lazzaro B.P."/>
            <person name="Lee S.J."/>
            <person name="Levesque L."/>
            <person name="Li R."/>
            <person name="Lin C.F."/>
            <person name="Lin M.F."/>
            <person name="Lindblad-Toh K."/>
            <person name="Llopart A."/>
            <person name="Long M."/>
            <person name="Low L."/>
            <person name="Lozovsky E."/>
            <person name="Lu J."/>
            <person name="Luo M."/>
            <person name="Machado C.A."/>
            <person name="Makalowski W."/>
            <person name="Marzo M."/>
            <person name="Matsuda M."/>
            <person name="Matzkin L."/>
            <person name="McAllister B."/>
            <person name="McBride C.S."/>
            <person name="McKernan B."/>
            <person name="McKernan K."/>
            <person name="Mendez-Lago M."/>
            <person name="Minx P."/>
            <person name="Mollenhauer M.U."/>
            <person name="Montooth K."/>
            <person name="Mount S.M."/>
            <person name="Mu X."/>
            <person name="Myers E."/>
            <person name="Negre B."/>
            <person name="Newfeld S."/>
            <person name="Nielsen R."/>
            <person name="Noor M.A."/>
            <person name="O'Grady P."/>
            <person name="Pachter L."/>
            <person name="Papaceit M."/>
            <person name="Parisi M.J."/>
            <person name="Parisi M."/>
            <person name="Parts L."/>
            <person name="Pedersen J.S."/>
            <person name="Pesole G."/>
            <person name="Phillippy A.M."/>
            <person name="Ponting C.P."/>
            <person name="Pop M."/>
            <person name="Porcelli D."/>
            <person name="Powell J.R."/>
            <person name="Prohaska S."/>
            <person name="Pruitt K."/>
            <person name="Puig M."/>
            <person name="Quesneville H."/>
            <person name="Ram K.R."/>
            <person name="Rand D."/>
            <person name="Rasmussen M.D."/>
            <person name="Reed L.K."/>
            <person name="Reenan R."/>
            <person name="Reily A."/>
            <person name="Remington K.A."/>
            <person name="Rieger T.T."/>
            <person name="Ritchie M.G."/>
            <person name="Robin C."/>
            <person name="Rogers Y.H."/>
            <person name="Rohde C."/>
            <person name="Rozas J."/>
            <person name="Rubenfield M.J."/>
            <person name="Ruiz A."/>
            <person name="Russo S."/>
            <person name="Salzberg S.L."/>
            <person name="Sanchez-Gracia A."/>
            <person name="Saranga D.J."/>
            <person name="Sato H."/>
            <person name="Schaeffer S.W."/>
            <person name="Schatz M.C."/>
            <person name="Schlenke T."/>
            <person name="Schwartz R."/>
            <person name="Segarra C."/>
            <person name="Singh R.S."/>
            <person name="Sirot L."/>
            <person name="Sirota M."/>
            <person name="Sisneros N.B."/>
            <person name="Smith C.D."/>
            <person name="Smith T.F."/>
            <person name="Spieth J."/>
            <person name="Stage D.E."/>
            <person name="Stark A."/>
            <person name="Stephan W."/>
            <person name="Strausberg R.L."/>
            <person name="Strempel S."/>
            <person name="Sturgill D."/>
            <person name="Sutton G."/>
            <person name="Sutton G.G."/>
            <person name="Tao W."/>
            <person name="Teichmann S."/>
            <person name="Tobari Y.N."/>
            <person name="Tomimura Y."/>
            <person name="Tsolas J.M."/>
            <person name="Valente V.L."/>
            <person name="Venter E."/>
            <person name="Venter J.C."/>
            <person name="Vicario S."/>
            <person name="Vieira F.G."/>
            <person name="Vilella A.J."/>
            <person name="Villasante A."/>
            <person name="Walenz B."/>
            <person name="Wang J."/>
            <person name="Wasserman M."/>
            <person name="Watts T."/>
            <person name="Wilson D."/>
            <person name="Wilson R.K."/>
            <person name="Wing R.A."/>
            <person name="Wolfner M.F."/>
            <person name="Wong A."/>
            <person name="Wong G.K."/>
            <person name="Wu C.I."/>
            <person name="Wu G."/>
            <person name="Yamamoto D."/>
            <person name="Yang H.P."/>
            <person name="Yang S.P."/>
            <person name="Yorke J.A."/>
            <person name="Yoshida K."/>
            <person name="Zdobnov E."/>
            <person name="Zhang P."/>
            <person name="Zhang Y."/>
            <person name="Zimin A.V."/>
            <person name="Baldwin J."/>
            <person name="Abdouelleil A."/>
            <person name="Abdulkadir J."/>
            <person name="Abebe A."/>
            <person name="Abera B."/>
            <person name="Abreu J."/>
            <person name="Acer S.C."/>
            <person name="Aftuck L."/>
            <person name="Alexander A."/>
            <person name="An P."/>
            <person name="Anderson E."/>
            <person name="Anderson S."/>
            <person name="Arachi H."/>
            <person name="Azer M."/>
            <person name="Bachantsang P."/>
            <person name="Barry A."/>
            <person name="Bayul T."/>
            <person name="Berlin A."/>
            <person name="Bessette D."/>
            <person name="Bloom T."/>
            <person name="Blye J."/>
            <person name="Boguslavskiy L."/>
            <person name="Bonnet C."/>
            <person name="Boukhgalter B."/>
            <person name="Bourzgui I."/>
            <person name="Brown A."/>
            <person name="Cahill P."/>
            <person name="Channer S."/>
            <person name="Cheshatsang Y."/>
            <person name="Chuda L."/>
            <person name="Citroen M."/>
            <person name="Collymore A."/>
            <person name="Cooke P."/>
            <person name="Costello M."/>
            <person name="D'Aco K."/>
            <person name="Daza R."/>
            <person name="De Haan G."/>
            <person name="DeGray S."/>
            <person name="DeMaso C."/>
            <person name="Dhargay N."/>
            <person name="Dooley K."/>
            <person name="Dooley E."/>
            <person name="Doricent M."/>
            <person name="Dorje P."/>
            <person name="Dorjee K."/>
            <person name="Dupes A."/>
            <person name="Elong R."/>
            <person name="Falk J."/>
            <person name="Farina A."/>
            <person name="Faro S."/>
            <person name="Ferguson D."/>
            <person name="Fisher S."/>
            <person name="Foley C.D."/>
            <person name="Franke A."/>
            <person name="Friedrich D."/>
            <person name="Gadbois L."/>
            <person name="Gearin G."/>
            <person name="Gearin C.R."/>
            <person name="Giannoukos G."/>
            <person name="Goode T."/>
            <person name="Graham J."/>
            <person name="Grandbois E."/>
            <person name="Grewal S."/>
            <person name="Gyaltsen K."/>
            <person name="Hafez N."/>
            <person name="Hagos B."/>
            <person name="Hall J."/>
            <person name="Henson C."/>
            <person name="Hollinger A."/>
            <person name="Honan T."/>
            <person name="Huard M.D."/>
            <person name="Hughes L."/>
            <person name="Hurhula B."/>
            <person name="Husby M.E."/>
            <person name="Kamat A."/>
            <person name="Kanga B."/>
            <person name="Kashin S."/>
            <person name="Khazanovich D."/>
            <person name="Kisner P."/>
            <person name="Lance K."/>
            <person name="Lara M."/>
            <person name="Lee W."/>
            <person name="Lennon N."/>
            <person name="Letendre F."/>
            <person name="LeVine R."/>
            <person name="Lipovsky A."/>
            <person name="Liu X."/>
            <person name="Liu J."/>
            <person name="Liu S."/>
            <person name="Lokyitsang T."/>
            <person name="Lokyitsang Y."/>
            <person name="Lubonja R."/>
            <person name="Lui A."/>
            <person name="MacDonald P."/>
            <person name="Magnisalis V."/>
            <person name="Maru K."/>
            <person name="Matthews C."/>
            <person name="McCusker W."/>
            <person name="McDonough S."/>
            <person name="Mehta T."/>
            <person name="Meldrim J."/>
            <person name="Meneus L."/>
            <person name="Mihai O."/>
            <person name="Mihalev A."/>
            <person name="Mihova T."/>
            <person name="Mittelman R."/>
            <person name="Mlenga V."/>
            <person name="Montmayeur A."/>
            <person name="Mulrain L."/>
            <person name="Navidi A."/>
            <person name="Naylor J."/>
            <person name="Negash T."/>
            <person name="Nguyen T."/>
            <person name="Nguyen N."/>
            <person name="Nicol R."/>
            <person name="Norbu C."/>
            <person name="Norbu N."/>
            <person name="Novod N."/>
            <person name="O'Neill B."/>
            <person name="Osman S."/>
            <person name="Markiewicz E."/>
            <person name="Oyono O.L."/>
            <person name="Patti C."/>
            <person name="Phunkhang P."/>
            <person name="Pierre F."/>
            <person name="Priest M."/>
            <person name="Raghuraman S."/>
            <person name="Rege F."/>
            <person name="Reyes R."/>
            <person name="Rise C."/>
            <person name="Rogov P."/>
            <person name="Ross K."/>
            <person name="Ryan E."/>
            <person name="Settipalli S."/>
            <person name="Shea T."/>
            <person name="Sherpa N."/>
            <person name="Shi L."/>
            <person name="Shih D."/>
            <person name="Sparrow T."/>
            <person name="Spaulding J."/>
            <person name="Stalker J."/>
            <person name="Stange-Thomann N."/>
            <person name="Stavropoulos S."/>
            <person name="Stone C."/>
            <person name="Strader C."/>
            <person name="Tesfaye S."/>
            <person name="Thomson T."/>
            <person name="Thoulutsang Y."/>
            <person name="Thoulutsang D."/>
            <person name="Topham K."/>
            <person name="Topping I."/>
            <person name="Tsamla T."/>
            <person name="Vassiliev H."/>
            <person name="Vo A."/>
            <person name="Wangchuk T."/>
            <person name="Wangdi T."/>
            <person name="Weiand M."/>
            <person name="Wilkinson J."/>
            <person name="Wilson A."/>
            <person name="Yadav S."/>
            <person name="Young G."/>
            <person name="Yu Q."/>
            <person name="Zembek L."/>
            <person name="Zhong D."/>
            <person name="Zimmer A."/>
            <person name="Zwirko Z."/>
            <person name="Jaffe D.B."/>
            <person name="Alvarez P."/>
            <person name="Brockman W."/>
            <person name="Butler J."/>
            <person name="Chin C."/>
            <person name="Gnerre S."/>
            <person name="Grabherr M."/>
            <person name="Kleber M."/>
            <person name="Mauceli E."/>
            <person name="MacCallum I."/>
        </authorList>
    </citation>
    <scope>NUCLEOTIDE SEQUENCE [LARGE SCALE GENOMIC DNA]</scope>
    <source>
        <strain evidence="2">Tucson 15287-2541.00</strain>
    </source>
</reference>
<proteinExistence type="predicted"/>
<dbReference type="AlphaFoldDB" id="B4K0E6"/>
<sequence>MAVYTTGMLYQNLTRCKTIPLIVECHVAATLFDRKTRLLPRKANVTRFRQRLKQLVNLNMELSSPADIDYAAE</sequence>
<evidence type="ECO:0000313" key="1">
    <source>
        <dbReference type="EMBL" id="EDV94235.1"/>
    </source>
</evidence>
<dbReference type="Proteomes" id="UP000001070">
    <property type="component" value="Unassembled WGS sequence"/>
</dbReference>
<keyword evidence="2" id="KW-1185">Reference proteome</keyword>
<gene>
    <name evidence="1" type="primary">Dgri\GH17976</name>
    <name evidence="1" type="ORF">Dgri_GH17976</name>
</gene>
<organism evidence="2">
    <name type="scientific">Drosophila grimshawi</name>
    <name type="common">Hawaiian fruit fly</name>
    <name type="synonym">Idiomyia grimshawi</name>
    <dbReference type="NCBI Taxonomy" id="7222"/>
    <lineage>
        <taxon>Eukaryota</taxon>
        <taxon>Metazoa</taxon>
        <taxon>Ecdysozoa</taxon>
        <taxon>Arthropoda</taxon>
        <taxon>Hexapoda</taxon>
        <taxon>Insecta</taxon>
        <taxon>Pterygota</taxon>
        <taxon>Neoptera</taxon>
        <taxon>Endopterygota</taxon>
        <taxon>Diptera</taxon>
        <taxon>Brachycera</taxon>
        <taxon>Muscomorpha</taxon>
        <taxon>Ephydroidea</taxon>
        <taxon>Drosophilidae</taxon>
        <taxon>Drosophila</taxon>
        <taxon>Hawaiian Drosophila</taxon>
    </lineage>
</organism>
<protein>
    <submittedName>
        <fullName evidence="1">GH17976</fullName>
    </submittedName>
</protein>
<evidence type="ECO:0000313" key="2">
    <source>
        <dbReference type="Proteomes" id="UP000001070"/>
    </source>
</evidence>
<accession>B4K0E6</accession>